<comment type="subcellular location">
    <subcellularLocation>
        <location evidence="1">Membrane</location>
        <topology evidence="1">Multi-pass membrane protein</topology>
    </subcellularLocation>
    <subcellularLocation>
        <location evidence="11">Mitochondrion inner membrane</location>
        <topology evidence="11">Multi-pass membrane protein</topology>
    </subcellularLocation>
</comment>
<reference evidence="13" key="1">
    <citation type="journal article" date="2010" name="J. Insect Sci.">
        <title>The complete mitochondrial genome sequence of the planthopper, Sivaloka damnosus.</title>
        <authorList>
            <person name="Song N."/>
            <person name="Liang A.P."/>
            <person name="Ma C."/>
        </authorList>
    </citation>
    <scope>NUCLEOTIDE SEQUENCE</scope>
</reference>
<keyword evidence="5 12" id="KW-0812">Transmembrane</keyword>
<evidence type="ECO:0000256" key="5">
    <source>
        <dbReference type="ARBA" id="ARBA00022692"/>
    </source>
</evidence>
<dbReference type="PANTHER" id="PTHR11410:SF0">
    <property type="entry name" value="ATP SYNTHASE SUBUNIT A"/>
    <property type="match status" value="1"/>
</dbReference>
<evidence type="ECO:0000256" key="3">
    <source>
        <dbReference type="ARBA" id="ARBA00022448"/>
    </source>
</evidence>
<dbReference type="PROSITE" id="PS00449">
    <property type="entry name" value="ATPASE_A"/>
    <property type="match status" value="1"/>
</dbReference>
<dbReference type="PANTHER" id="PTHR11410">
    <property type="entry name" value="ATP SYNTHASE SUBUNIT A"/>
    <property type="match status" value="1"/>
</dbReference>
<dbReference type="PRINTS" id="PR00123">
    <property type="entry name" value="ATPASEA"/>
</dbReference>
<sequence>MMTSLFSSFDPASNNLQMNWMFMFSTMMIMPMNFWMKKSRMIFLKKILEKKLTNDLWNSTNNKEMLIFSTSLFMMILSMNILSIFPYTYTPTAQMSISMSMALPMWLMLMIFGWTIHTNFMFKHLLPSGTPSMLMPMMIIIETVGSLIRPISLSVRLTANLIAGHLMMTLLGNINSTNTIMMILPIQTMLMMFESTISMIQAYVFTTLVTLYSSEIP</sequence>
<protein>
    <recommendedName>
        <fullName evidence="11">ATP synthase subunit a</fullName>
    </recommendedName>
</protein>
<dbReference type="Pfam" id="PF00119">
    <property type="entry name" value="ATP-synt_A"/>
    <property type="match status" value="1"/>
</dbReference>
<keyword evidence="13" id="KW-0496">Mitochondrion</keyword>
<feature type="transmembrane region" description="Helical" evidence="12">
    <location>
        <begin position="157"/>
        <end position="176"/>
    </location>
</feature>
<dbReference type="InterPro" id="IPR000568">
    <property type="entry name" value="ATP_synth_F0_asu"/>
</dbReference>
<keyword evidence="7 12" id="KW-1133">Transmembrane helix</keyword>
<keyword evidence="9 12" id="KW-0472">Membrane</keyword>
<evidence type="ECO:0000256" key="2">
    <source>
        <dbReference type="ARBA" id="ARBA00006810"/>
    </source>
</evidence>
<dbReference type="EMBL" id="FJ360694">
    <property type="protein sequence ID" value="ACI95016.1"/>
    <property type="molecule type" value="Genomic_DNA"/>
</dbReference>
<name>D8KZG6_SIVDA</name>
<dbReference type="InterPro" id="IPR035908">
    <property type="entry name" value="F0_ATP_A_sf"/>
</dbReference>
<evidence type="ECO:0000256" key="12">
    <source>
        <dbReference type="SAM" id="Phobius"/>
    </source>
</evidence>
<dbReference type="Gene3D" id="1.20.120.220">
    <property type="entry name" value="ATP synthase, F0 complex, subunit A"/>
    <property type="match status" value="1"/>
</dbReference>
<evidence type="ECO:0000256" key="7">
    <source>
        <dbReference type="ARBA" id="ARBA00022989"/>
    </source>
</evidence>
<dbReference type="InterPro" id="IPR045083">
    <property type="entry name" value="ATP_synth_F0_asu_bact/mt"/>
</dbReference>
<keyword evidence="3" id="KW-0813">Transport</keyword>
<dbReference type="AlphaFoldDB" id="D8KZG6"/>
<organism evidence="13">
    <name type="scientific">Sivaloka damnosus</name>
    <name type="common">Plant hopper</name>
    <dbReference type="NCBI Taxonomy" id="568780"/>
    <lineage>
        <taxon>Eukaryota</taxon>
        <taxon>Metazoa</taxon>
        <taxon>Ecdysozoa</taxon>
        <taxon>Arthropoda</taxon>
        <taxon>Hexapoda</taxon>
        <taxon>Insecta</taxon>
        <taxon>Pterygota</taxon>
        <taxon>Neoptera</taxon>
        <taxon>Paraneoptera</taxon>
        <taxon>Hemiptera</taxon>
        <taxon>Auchenorrhyncha</taxon>
        <taxon>Fulgoroidea</taxon>
        <taxon>Issidae</taxon>
        <taxon>Issinae</taxon>
        <taxon>Sivaloka</taxon>
    </lineage>
</organism>
<feature type="transmembrane region" description="Helical" evidence="12">
    <location>
        <begin position="101"/>
        <end position="122"/>
    </location>
</feature>
<gene>
    <name evidence="13" type="primary">atp6</name>
</gene>
<evidence type="ECO:0000256" key="9">
    <source>
        <dbReference type="ARBA" id="ARBA00023136"/>
    </source>
</evidence>
<dbReference type="CDD" id="cd00310">
    <property type="entry name" value="ATP-synt_Fo_a_6"/>
    <property type="match status" value="1"/>
</dbReference>
<geneLocation type="mitochondrion" evidence="13"/>
<dbReference type="GO" id="GO:0005743">
    <property type="term" value="C:mitochondrial inner membrane"/>
    <property type="evidence" value="ECO:0007669"/>
    <property type="project" value="UniProtKB-SubCell"/>
</dbReference>
<keyword evidence="8" id="KW-0406">Ion transport</keyword>
<dbReference type="SUPFAM" id="SSF81336">
    <property type="entry name" value="F1F0 ATP synthase subunit A"/>
    <property type="match status" value="1"/>
</dbReference>
<evidence type="ECO:0000256" key="10">
    <source>
        <dbReference type="ARBA" id="ARBA00023310"/>
    </source>
</evidence>
<evidence type="ECO:0000256" key="6">
    <source>
        <dbReference type="ARBA" id="ARBA00022781"/>
    </source>
</evidence>
<comment type="similarity">
    <text evidence="2">Belongs to the ATPase A chain family.</text>
</comment>
<evidence type="ECO:0000256" key="1">
    <source>
        <dbReference type="ARBA" id="ARBA00004141"/>
    </source>
</evidence>
<evidence type="ECO:0000313" key="13">
    <source>
        <dbReference type="EMBL" id="ACI95016.1"/>
    </source>
</evidence>
<dbReference type="GO" id="GO:0045259">
    <property type="term" value="C:proton-transporting ATP synthase complex"/>
    <property type="evidence" value="ECO:0007669"/>
    <property type="project" value="UniProtKB-KW"/>
</dbReference>
<proteinExistence type="inferred from homology"/>
<evidence type="ECO:0000256" key="4">
    <source>
        <dbReference type="ARBA" id="ARBA00022547"/>
    </source>
</evidence>
<dbReference type="NCBIfam" id="TIGR01131">
    <property type="entry name" value="ATP_synt_6_or_A"/>
    <property type="match status" value="1"/>
</dbReference>
<feature type="transmembrane region" description="Helical" evidence="12">
    <location>
        <begin position="66"/>
        <end position="89"/>
    </location>
</feature>
<evidence type="ECO:0000256" key="8">
    <source>
        <dbReference type="ARBA" id="ARBA00023065"/>
    </source>
</evidence>
<keyword evidence="6" id="KW-0375">Hydrogen ion transport</keyword>
<accession>D8KZG6</accession>
<keyword evidence="10" id="KW-0066">ATP synthesis</keyword>
<dbReference type="GO" id="GO:0046933">
    <property type="term" value="F:proton-transporting ATP synthase activity, rotational mechanism"/>
    <property type="evidence" value="ECO:0007669"/>
    <property type="project" value="TreeGrafter"/>
</dbReference>
<keyword evidence="4" id="KW-0138">CF(0)</keyword>
<evidence type="ECO:0000256" key="11">
    <source>
        <dbReference type="RuleBase" id="RU004450"/>
    </source>
</evidence>
<dbReference type="InterPro" id="IPR023011">
    <property type="entry name" value="ATP_synth_F0_asu_AS"/>
</dbReference>
<feature type="transmembrane region" description="Helical" evidence="12">
    <location>
        <begin position="20"/>
        <end position="36"/>
    </location>
</feature>
<feature type="transmembrane region" description="Helical" evidence="12">
    <location>
        <begin position="134"/>
        <end position="151"/>
    </location>
</feature>